<organism evidence="2 3">
    <name type="scientific">Alcanivorax sediminis</name>
    <dbReference type="NCBI Taxonomy" id="2663008"/>
    <lineage>
        <taxon>Bacteria</taxon>
        <taxon>Pseudomonadati</taxon>
        <taxon>Pseudomonadota</taxon>
        <taxon>Gammaproteobacteria</taxon>
        <taxon>Oceanospirillales</taxon>
        <taxon>Alcanivoracaceae</taxon>
        <taxon>Alcanivorax</taxon>
    </lineage>
</organism>
<sequence>MAACGEDAPAQPETTTETPAAQVAATDKVLEVYKSPTCGCCGAWVDHMKEHGYTVEVHETDNLQPIKEKAGILPGTGSCHTAFIDGYAIEGHVPASDVDRLLAERPAGKGLTVPGMPVGSPGMEMGDRVDAYDVLLFDENGTAVFSHHPGN</sequence>
<feature type="region of interest" description="Disordered" evidence="1">
    <location>
        <begin position="1"/>
        <end position="20"/>
    </location>
</feature>
<comment type="caution">
    <text evidence="2">The sequence shown here is derived from an EMBL/GenBank/DDBJ whole genome shotgun (WGS) entry which is preliminary data.</text>
</comment>
<gene>
    <name evidence="2" type="ORF">GFN93_05245</name>
</gene>
<dbReference type="Pfam" id="PF04214">
    <property type="entry name" value="DUF411"/>
    <property type="match status" value="1"/>
</dbReference>
<dbReference type="AlphaFoldDB" id="A0A6N7LTW7"/>
<reference evidence="2 3" key="1">
    <citation type="submission" date="2019-10" db="EMBL/GenBank/DDBJ databases">
        <title>Alcanivorax sp.PA15-N-34 draft genome sequence.</title>
        <authorList>
            <person name="Liao X."/>
            <person name="Shao Z."/>
        </authorList>
    </citation>
    <scope>NUCLEOTIDE SEQUENCE [LARGE SCALE GENOMIC DNA]</scope>
    <source>
        <strain evidence="2 3">PA15-N-34</strain>
    </source>
</reference>
<evidence type="ECO:0000313" key="3">
    <source>
        <dbReference type="Proteomes" id="UP000469421"/>
    </source>
</evidence>
<dbReference type="SUPFAM" id="SSF52833">
    <property type="entry name" value="Thioredoxin-like"/>
    <property type="match status" value="1"/>
</dbReference>
<keyword evidence="3" id="KW-1185">Reference proteome</keyword>
<evidence type="ECO:0000313" key="2">
    <source>
        <dbReference type="EMBL" id="MQX52644.1"/>
    </source>
</evidence>
<dbReference type="InterPro" id="IPR036249">
    <property type="entry name" value="Thioredoxin-like_sf"/>
</dbReference>
<dbReference type="InterPro" id="IPR007332">
    <property type="entry name" value="DUF411"/>
</dbReference>
<evidence type="ECO:0000256" key="1">
    <source>
        <dbReference type="SAM" id="MobiDB-lite"/>
    </source>
</evidence>
<proteinExistence type="predicted"/>
<dbReference type="Proteomes" id="UP000469421">
    <property type="component" value="Unassembled WGS sequence"/>
</dbReference>
<dbReference type="EMBL" id="WIRE01000001">
    <property type="protein sequence ID" value="MQX52644.1"/>
    <property type="molecule type" value="Genomic_DNA"/>
</dbReference>
<protein>
    <submittedName>
        <fullName evidence="2">DUF411 domain-containing protein</fullName>
    </submittedName>
</protein>
<feature type="compositionally biased region" description="Low complexity" evidence="1">
    <location>
        <begin position="8"/>
        <end position="20"/>
    </location>
</feature>
<accession>A0A6N7LTW7</accession>
<name>A0A6N7LTW7_9GAMM</name>